<name>A0A839UFW9_9HYPH</name>
<gene>
    <name evidence="1" type="ORF">FHS21_005121</name>
</gene>
<accession>A0A839UFW9</accession>
<evidence type="ECO:0000313" key="2">
    <source>
        <dbReference type="Proteomes" id="UP000554520"/>
    </source>
</evidence>
<comment type="caution">
    <text evidence="1">The sequence shown here is derived from an EMBL/GenBank/DDBJ whole genome shotgun (WGS) entry which is preliminary data.</text>
</comment>
<dbReference type="EMBL" id="JACHXN010000021">
    <property type="protein sequence ID" value="MBB3148673.1"/>
    <property type="molecule type" value="Genomic_DNA"/>
</dbReference>
<sequence length="91" mass="10773">MILSLKLWLVRRWFPDVFEQARAYQLVSMNIGDLKWWCGREFPILNDASQWLMDSQAAYFADQGRPKPAMAMGISDFREYLRRKHGDLDFG</sequence>
<dbReference type="Proteomes" id="UP000554520">
    <property type="component" value="Unassembled WGS sequence"/>
</dbReference>
<dbReference type="AlphaFoldDB" id="A0A839UFW9"/>
<keyword evidence="2" id="KW-1185">Reference proteome</keyword>
<evidence type="ECO:0000313" key="1">
    <source>
        <dbReference type="EMBL" id="MBB3148673.1"/>
    </source>
</evidence>
<proteinExistence type="predicted"/>
<protein>
    <submittedName>
        <fullName evidence="1">Uncharacterized protein</fullName>
    </submittedName>
</protein>
<reference evidence="1 2" key="1">
    <citation type="submission" date="2020-08" db="EMBL/GenBank/DDBJ databases">
        <title>Genomic Encyclopedia of Type Strains, Phase III (KMG-III): the genomes of soil and plant-associated and newly described type strains.</title>
        <authorList>
            <person name="Whitman W."/>
        </authorList>
    </citation>
    <scope>NUCLEOTIDE SEQUENCE [LARGE SCALE GENOMIC DNA]</scope>
    <source>
        <strain evidence="1 2">CECT 7015</strain>
    </source>
</reference>
<organism evidence="1 2">
    <name type="scientific">Phyllobacterium trifolii</name>
    <dbReference type="NCBI Taxonomy" id="300193"/>
    <lineage>
        <taxon>Bacteria</taxon>
        <taxon>Pseudomonadati</taxon>
        <taxon>Pseudomonadota</taxon>
        <taxon>Alphaproteobacteria</taxon>
        <taxon>Hyphomicrobiales</taxon>
        <taxon>Phyllobacteriaceae</taxon>
        <taxon>Phyllobacterium</taxon>
    </lineage>
</organism>
<dbReference type="RefSeq" id="WP_112529891.1">
    <property type="nucleotide sequence ID" value="NZ_JACHXN010000021.1"/>
</dbReference>